<dbReference type="EnsemblMetazoa" id="GAUT019237-RA">
    <property type="protein sequence ID" value="GAUT019237-PA"/>
    <property type="gene ID" value="GAUT019237"/>
</dbReference>
<dbReference type="AlphaFoldDB" id="A0A1A9UXT8"/>
<protein>
    <submittedName>
        <fullName evidence="1">Uncharacterized protein</fullName>
    </submittedName>
</protein>
<evidence type="ECO:0000313" key="1">
    <source>
        <dbReference type="EnsemblMetazoa" id="GAUT019237-PA"/>
    </source>
</evidence>
<reference evidence="1" key="1">
    <citation type="submission" date="2020-05" db="UniProtKB">
        <authorList>
            <consortium name="EnsemblMetazoa"/>
        </authorList>
    </citation>
    <scope>IDENTIFICATION</scope>
    <source>
        <strain evidence="1">TTRI</strain>
    </source>
</reference>
<organism evidence="1 2">
    <name type="scientific">Glossina austeni</name>
    <name type="common">Savannah tsetse fly</name>
    <dbReference type="NCBI Taxonomy" id="7395"/>
    <lineage>
        <taxon>Eukaryota</taxon>
        <taxon>Metazoa</taxon>
        <taxon>Ecdysozoa</taxon>
        <taxon>Arthropoda</taxon>
        <taxon>Hexapoda</taxon>
        <taxon>Insecta</taxon>
        <taxon>Pterygota</taxon>
        <taxon>Neoptera</taxon>
        <taxon>Endopterygota</taxon>
        <taxon>Diptera</taxon>
        <taxon>Brachycera</taxon>
        <taxon>Muscomorpha</taxon>
        <taxon>Hippoboscoidea</taxon>
        <taxon>Glossinidae</taxon>
        <taxon>Glossina</taxon>
    </lineage>
</organism>
<accession>A0A1A9UXT8</accession>
<dbReference type="Proteomes" id="UP000078200">
    <property type="component" value="Unassembled WGS sequence"/>
</dbReference>
<sequence length="269" mass="30392">MQLFSSLCPNYVCTYKCNDEGDNDSSNHHDNDDGDDDDDDDGVKLHEVTSVCNVQNSGQVPCSISHPTRVKGDWVKESEKGTAIDCNKLQCISFKLDELCEELKGGKRSLYFCIALCIVCQRRFLNSIYEQSIVVLLPKPYMKMKLMYTIEKLSSISSSSSSNNSSNSSISYCTTAVTEDVSIVTYNSNGGWQQWHHPHHPHHPSVFLIVLFHSFICYLAWPGTFTKYFEHCQQALLESSGVIVRYYVFYVRLPYDKSDMVVATTLAAV</sequence>
<keyword evidence="2" id="KW-1185">Reference proteome</keyword>
<evidence type="ECO:0000313" key="2">
    <source>
        <dbReference type="Proteomes" id="UP000078200"/>
    </source>
</evidence>
<name>A0A1A9UXT8_GLOAU</name>
<dbReference type="VEuPathDB" id="VectorBase:GAUT019237"/>
<proteinExistence type="predicted"/>